<feature type="region of interest" description="Disordered" evidence="1">
    <location>
        <begin position="67"/>
        <end position="128"/>
    </location>
</feature>
<protein>
    <submittedName>
        <fullName evidence="2">Uncharacterized protein</fullName>
    </submittedName>
</protein>
<organism evidence="2 3">
    <name type="scientific">Hondaea fermentalgiana</name>
    <dbReference type="NCBI Taxonomy" id="2315210"/>
    <lineage>
        <taxon>Eukaryota</taxon>
        <taxon>Sar</taxon>
        <taxon>Stramenopiles</taxon>
        <taxon>Bigyra</taxon>
        <taxon>Labyrinthulomycetes</taxon>
        <taxon>Thraustochytrida</taxon>
        <taxon>Thraustochytriidae</taxon>
        <taxon>Hondaea</taxon>
    </lineage>
</organism>
<feature type="compositionally biased region" description="Low complexity" evidence="1">
    <location>
        <begin position="169"/>
        <end position="178"/>
    </location>
</feature>
<evidence type="ECO:0000313" key="3">
    <source>
        <dbReference type="Proteomes" id="UP000241890"/>
    </source>
</evidence>
<feature type="compositionally biased region" description="Acidic residues" evidence="1">
    <location>
        <begin position="204"/>
        <end position="217"/>
    </location>
</feature>
<evidence type="ECO:0000313" key="2">
    <source>
        <dbReference type="EMBL" id="GBG35041.1"/>
    </source>
</evidence>
<dbReference type="AlphaFoldDB" id="A0A2R5H2H2"/>
<dbReference type="InParanoid" id="A0A2R5H2H2"/>
<dbReference type="EMBL" id="BEYU01000264">
    <property type="protein sequence ID" value="GBG35041.1"/>
    <property type="molecule type" value="Genomic_DNA"/>
</dbReference>
<keyword evidence="3" id="KW-1185">Reference proteome</keyword>
<proteinExistence type="predicted"/>
<gene>
    <name evidence="2" type="ORF">FCC1311_112642</name>
</gene>
<accession>A0A2R5H2H2</accession>
<feature type="compositionally biased region" description="Basic and acidic residues" evidence="1">
    <location>
        <begin position="225"/>
        <end position="241"/>
    </location>
</feature>
<feature type="compositionally biased region" description="Basic and acidic residues" evidence="1">
    <location>
        <begin position="188"/>
        <end position="198"/>
    </location>
</feature>
<sequence>MVVIINTATIDGGTPSLVLSQPGLGRPLVGVRNRREIRRVENVIEDVAVFREIMDDAARFLDAMSEARSRPASGRDGNNRHVFLQPERAPRPPAGPPPLAGVLNIANAPGGAQPQAVDAAPEAHQEVNNAAGAAPEANQVEHDNAAGAAPAVNQAENNNVDEAGGVAAGVAVDPNVPGDAETSDEDGESLHSEARSVDEQPNPSDEEFIDNSGEDGEGSGGDSGDSDKRGHGDDDPGDRPGAKRARATSGPEYRMAMYDRRIGEIRVRTLWPATFDLIPDDHPLLQVYLHNKGLLNMYKSQLEQAVPQPAPQQQGQA</sequence>
<dbReference type="Proteomes" id="UP000241890">
    <property type="component" value="Unassembled WGS sequence"/>
</dbReference>
<evidence type="ECO:0000256" key="1">
    <source>
        <dbReference type="SAM" id="MobiDB-lite"/>
    </source>
</evidence>
<name>A0A2R5H2H2_9STRA</name>
<reference evidence="2 3" key="1">
    <citation type="submission" date="2017-12" db="EMBL/GenBank/DDBJ databases">
        <title>Sequencing, de novo assembly and annotation of complete genome of a new Thraustochytrid species, strain FCC1311.</title>
        <authorList>
            <person name="Sedici K."/>
            <person name="Godart F."/>
            <person name="Aiese Cigliano R."/>
            <person name="Sanseverino W."/>
            <person name="Barakat M."/>
            <person name="Ortet P."/>
            <person name="Marechal E."/>
            <person name="Cagnac O."/>
            <person name="Amato A."/>
        </authorList>
    </citation>
    <scope>NUCLEOTIDE SEQUENCE [LARGE SCALE GENOMIC DNA]</scope>
</reference>
<comment type="caution">
    <text evidence="2">The sequence shown here is derived from an EMBL/GenBank/DDBJ whole genome shotgun (WGS) entry which is preliminary data.</text>
</comment>
<feature type="region of interest" description="Disordered" evidence="1">
    <location>
        <begin position="169"/>
        <end position="250"/>
    </location>
</feature>